<dbReference type="Proteomes" id="UP000829817">
    <property type="component" value="Chromosome"/>
</dbReference>
<keyword evidence="1" id="KW-1133">Transmembrane helix</keyword>
<evidence type="ECO:0000313" key="3">
    <source>
        <dbReference type="Proteomes" id="UP000829817"/>
    </source>
</evidence>
<keyword evidence="1" id="KW-0472">Membrane</keyword>
<name>A0ABY4DPY5_9NEIS</name>
<feature type="transmembrane region" description="Helical" evidence="1">
    <location>
        <begin position="58"/>
        <end position="78"/>
    </location>
</feature>
<gene>
    <name evidence="2" type="ORF">LVJ83_08040</name>
</gene>
<protein>
    <submittedName>
        <fullName evidence="2">Cytochrome b6</fullName>
    </submittedName>
</protein>
<accession>A0ABY4DPY5</accession>
<keyword evidence="1" id="KW-0812">Transmembrane</keyword>
<dbReference type="EMBL" id="CP091508">
    <property type="protein sequence ID" value="UOO80936.1"/>
    <property type="molecule type" value="Genomic_DNA"/>
</dbReference>
<sequence>MVFSDLLRVMNTNAEIRRATRLAFIFIALMMLAFVLFVLVMVLPLGLDAVQQLWAVRMILYTLLALALAGAAFSVRVARLRKRGGK</sequence>
<proteinExistence type="predicted"/>
<feature type="transmembrane region" description="Helical" evidence="1">
    <location>
        <begin position="21"/>
        <end position="46"/>
    </location>
</feature>
<reference evidence="2 3" key="1">
    <citation type="journal article" date="2022" name="Res Sq">
        <title>Evolution of multicellular longitudinally dividing oral cavity symbionts (Neisseriaceae).</title>
        <authorList>
            <person name="Nyongesa S."/>
            <person name="Weber P."/>
            <person name="Bernet E."/>
            <person name="Pullido F."/>
            <person name="Nieckarz M."/>
            <person name="Delaby M."/>
            <person name="Nieves C."/>
            <person name="Viehboeck T."/>
            <person name="Krause N."/>
            <person name="Rivera-Millot A."/>
            <person name="Nakamura A."/>
            <person name="Vischer N."/>
            <person name="VanNieuwenhze M."/>
            <person name="Brun Y."/>
            <person name="Cava F."/>
            <person name="Bulgheresi S."/>
            <person name="Veyrier F."/>
        </authorList>
    </citation>
    <scope>NUCLEOTIDE SEQUENCE [LARGE SCALE GENOMIC DNA]</scope>
    <source>
        <strain evidence="2 3">CCUG 63373m</strain>
    </source>
</reference>
<keyword evidence="3" id="KW-1185">Reference proteome</keyword>
<evidence type="ECO:0000313" key="2">
    <source>
        <dbReference type="EMBL" id="UOO80936.1"/>
    </source>
</evidence>
<evidence type="ECO:0000256" key="1">
    <source>
        <dbReference type="SAM" id="Phobius"/>
    </source>
</evidence>
<dbReference type="RefSeq" id="WP_244784006.1">
    <property type="nucleotide sequence ID" value="NZ_CP091508.1"/>
</dbReference>
<organism evidence="2 3">
    <name type="scientific">Uruburuella testudinis</name>
    <dbReference type="NCBI Taxonomy" id="1282863"/>
    <lineage>
        <taxon>Bacteria</taxon>
        <taxon>Pseudomonadati</taxon>
        <taxon>Pseudomonadota</taxon>
        <taxon>Betaproteobacteria</taxon>
        <taxon>Neisseriales</taxon>
        <taxon>Neisseriaceae</taxon>
        <taxon>Uruburuella</taxon>
    </lineage>
</organism>